<dbReference type="InterPro" id="IPR000620">
    <property type="entry name" value="EamA_dom"/>
</dbReference>
<comment type="subcellular location">
    <subcellularLocation>
        <location evidence="1">Cell membrane</location>
        <topology evidence="1">Multi-pass membrane protein</topology>
    </subcellularLocation>
</comment>
<dbReference type="PANTHER" id="PTHR32322">
    <property type="entry name" value="INNER MEMBRANE TRANSPORTER"/>
    <property type="match status" value="1"/>
</dbReference>
<evidence type="ECO:0000256" key="4">
    <source>
        <dbReference type="ARBA" id="ARBA00022989"/>
    </source>
</evidence>
<feature type="transmembrane region" description="Helical" evidence="6">
    <location>
        <begin position="223"/>
        <end position="247"/>
    </location>
</feature>
<dbReference type="InterPro" id="IPR037185">
    <property type="entry name" value="EmrE-like"/>
</dbReference>
<feature type="transmembrane region" description="Helical" evidence="6">
    <location>
        <begin position="254"/>
        <end position="273"/>
    </location>
</feature>
<keyword evidence="9" id="KW-1185">Reference proteome</keyword>
<feature type="transmembrane region" description="Helical" evidence="6">
    <location>
        <begin position="71"/>
        <end position="92"/>
    </location>
</feature>
<evidence type="ECO:0000313" key="8">
    <source>
        <dbReference type="EMBL" id="SFL26287.1"/>
    </source>
</evidence>
<evidence type="ECO:0000256" key="6">
    <source>
        <dbReference type="SAM" id="Phobius"/>
    </source>
</evidence>
<accession>A0A1I4GAG0</accession>
<comment type="caution">
    <text evidence="8">The sequence shown here is derived from an EMBL/GenBank/DDBJ whole genome shotgun (WGS) entry which is preliminary data.</text>
</comment>
<proteinExistence type="predicted"/>
<evidence type="ECO:0000256" key="2">
    <source>
        <dbReference type="ARBA" id="ARBA00022475"/>
    </source>
</evidence>
<feature type="transmembrane region" description="Helical" evidence="6">
    <location>
        <begin position="194"/>
        <end position="217"/>
    </location>
</feature>
<evidence type="ECO:0000256" key="5">
    <source>
        <dbReference type="ARBA" id="ARBA00023136"/>
    </source>
</evidence>
<feature type="transmembrane region" description="Helical" evidence="6">
    <location>
        <begin position="98"/>
        <end position="117"/>
    </location>
</feature>
<feature type="transmembrane region" description="Helical" evidence="6">
    <location>
        <begin position="39"/>
        <end position="59"/>
    </location>
</feature>
<evidence type="ECO:0000256" key="1">
    <source>
        <dbReference type="ARBA" id="ARBA00004651"/>
    </source>
</evidence>
<feature type="transmembrane region" description="Helical" evidence="6">
    <location>
        <begin position="124"/>
        <end position="144"/>
    </location>
</feature>
<evidence type="ECO:0000256" key="3">
    <source>
        <dbReference type="ARBA" id="ARBA00022692"/>
    </source>
</evidence>
<dbReference type="Proteomes" id="UP000199598">
    <property type="component" value="Unassembled WGS sequence"/>
</dbReference>
<feature type="domain" description="EamA" evidence="7">
    <location>
        <begin position="11"/>
        <end position="142"/>
    </location>
</feature>
<protein>
    <submittedName>
        <fullName evidence="8">Permease of the drug/metabolite transporter (DMT) superfamily</fullName>
    </submittedName>
</protein>
<dbReference type="Pfam" id="PF00892">
    <property type="entry name" value="EamA"/>
    <property type="match status" value="2"/>
</dbReference>
<dbReference type="InterPro" id="IPR050638">
    <property type="entry name" value="AA-Vitamin_Transporters"/>
</dbReference>
<feature type="domain" description="EamA" evidence="7">
    <location>
        <begin position="161"/>
        <end position="296"/>
    </location>
</feature>
<evidence type="ECO:0000313" key="9">
    <source>
        <dbReference type="Proteomes" id="UP000199598"/>
    </source>
</evidence>
<dbReference type="EMBL" id="FOSK01000034">
    <property type="protein sequence ID" value="SFL26287.1"/>
    <property type="molecule type" value="Genomic_DNA"/>
</dbReference>
<dbReference type="PANTHER" id="PTHR32322:SF18">
    <property type="entry name" value="S-ADENOSYLMETHIONINE_S-ADENOSYLHOMOCYSTEINE TRANSPORTER"/>
    <property type="match status" value="1"/>
</dbReference>
<gene>
    <name evidence="8" type="ORF">SAMN04488518_1343</name>
</gene>
<keyword evidence="5 6" id="KW-0472">Membrane</keyword>
<feature type="transmembrane region" description="Helical" evidence="6">
    <location>
        <begin position="164"/>
        <end position="182"/>
    </location>
</feature>
<keyword evidence="3 6" id="KW-0812">Transmembrane</keyword>
<dbReference type="RefSeq" id="WP_093524402.1">
    <property type="nucleotide sequence ID" value="NZ_FOSK01000034.1"/>
</dbReference>
<organism evidence="8 9">
    <name type="scientific">Pseudovibrio ascidiaceicola</name>
    <dbReference type="NCBI Taxonomy" id="285279"/>
    <lineage>
        <taxon>Bacteria</taxon>
        <taxon>Pseudomonadati</taxon>
        <taxon>Pseudomonadota</taxon>
        <taxon>Alphaproteobacteria</taxon>
        <taxon>Hyphomicrobiales</taxon>
        <taxon>Stappiaceae</taxon>
        <taxon>Pseudovibrio</taxon>
    </lineage>
</organism>
<keyword evidence="2" id="KW-1003">Cell membrane</keyword>
<sequence length="319" mass="34269">MDQRKPLDITAIGLMVVICTIWAMQQIGLKATESYASSVFQIGIRSGLAAACVYTLTAFRQKRPLLSGGTALLGALAGLLFAFEFLLIGKALEYSTASHVVVFLYTAPVFAALGLHLKLSTERLSALQWGGIFVAIIGIAYAFLTPGPDQSGTPAAASMLLGDTLALLAAVLWGATTVLIRTTRLSELYATHVLFYQLAITAIILITIAAFTGQAGIIPSAPLFWNLAFQSVIVAFASFLCWFWMLTRYKATQLGVFSFLTPLIGVILGYFLLGDALTTGFLIGSAGVLIGIIIVSASPWVERSLRTYRTPRKDQEITT</sequence>
<name>A0A1I4GAG0_9HYPH</name>
<feature type="transmembrane region" description="Helical" evidence="6">
    <location>
        <begin position="7"/>
        <end position="27"/>
    </location>
</feature>
<reference evidence="8 9" key="1">
    <citation type="submission" date="2016-10" db="EMBL/GenBank/DDBJ databases">
        <authorList>
            <person name="Varghese N."/>
            <person name="Submissions S."/>
        </authorList>
    </citation>
    <scope>NUCLEOTIDE SEQUENCE [LARGE SCALE GENOMIC DNA]</scope>
    <source>
        <strain evidence="8 9">DSM 16392</strain>
    </source>
</reference>
<evidence type="ECO:0000259" key="7">
    <source>
        <dbReference type="Pfam" id="PF00892"/>
    </source>
</evidence>
<dbReference type="SUPFAM" id="SSF103481">
    <property type="entry name" value="Multidrug resistance efflux transporter EmrE"/>
    <property type="match status" value="2"/>
</dbReference>
<feature type="transmembrane region" description="Helical" evidence="6">
    <location>
        <begin position="279"/>
        <end position="301"/>
    </location>
</feature>
<keyword evidence="4 6" id="KW-1133">Transmembrane helix</keyword>